<accession>A0ACB7TA22</accession>
<dbReference type="EMBL" id="CM023490">
    <property type="protein sequence ID" value="KAH6942247.1"/>
    <property type="molecule type" value="Genomic_DNA"/>
</dbReference>
<protein>
    <submittedName>
        <fullName evidence="1">Uncharacterized protein</fullName>
    </submittedName>
</protein>
<evidence type="ECO:0000313" key="2">
    <source>
        <dbReference type="Proteomes" id="UP000821845"/>
    </source>
</evidence>
<reference evidence="1" key="1">
    <citation type="submission" date="2020-05" db="EMBL/GenBank/DDBJ databases">
        <title>Large-scale comparative analyses of tick genomes elucidate their genetic diversity and vector capacities.</title>
        <authorList>
            <person name="Jia N."/>
            <person name="Wang J."/>
            <person name="Shi W."/>
            <person name="Du L."/>
            <person name="Sun Y."/>
            <person name="Zhan W."/>
            <person name="Jiang J."/>
            <person name="Wang Q."/>
            <person name="Zhang B."/>
            <person name="Ji P."/>
            <person name="Sakyi L.B."/>
            <person name="Cui X."/>
            <person name="Yuan T."/>
            <person name="Jiang B."/>
            <person name="Yang W."/>
            <person name="Lam T.T.-Y."/>
            <person name="Chang Q."/>
            <person name="Ding S."/>
            <person name="Wang X."/>
            <person name="Zhu J."/>
            <person name="Ruan X."/>
            <person name="Zhao L."/>
            <person name="Wei J."/>
            <person name="Que T."/>
            <person name="Du C."/>
            <person name="Cheng J."/>
            <person name="Dai P."/>
            <person name="Han X."/>
            <person name="Huang E."/>
            <person name="Gao Y."/>
            <person name="Liu J."/>
            <person name="Shao H."/>
            <person name="Ye R."/>
            <person name="Li L."/>
            <person name="Wei W."/>
            <person name="Wang X."/>
            <person name="Wang C."/>
            <person name="Yang T."/>
            <person name="Huo Q."/>
            <person name="Li W."/>
            <person name="Guo W."/>
            <person name="Chen H."/>
            <person name="Zhou L."/>
            <person name="Ni X."/>
            <person name="Tian J."/>
            <person name="Zhou Y."/>
            <person name="Sheng Y."/>
            <person name="Liu T."/>
            <person name="Pan Y."/>
            <person name="Xia L."/>
            <person name="Li J."/>
            <person name="Zhao F."/>
            <person name="Cao W."/>
        </authorList>
    </citation>
    <scope>NUCLEOTIDE SEQUENCE</scope>
    <source>
        <strain evidence="1">Hyas-2018</strain>
    </source>
</reference>
<organism evidence="1 2">
    <name type="scientific">Hyalomma asiaticum</name>
    <name type="common">Tick</name>
    <dbReference type="NCBI Taxonomy" id="266040"/>
    <lineage>
        <taxon>Eukaryota</taxon>
        <taxon>Metazoa</taxon>
        <taxon>Ecdysozoa</taxon>
        <taxon>Arthropoda</taxon>
        <taxon>Chelicerata</taxon>
        <taxon>Arachnida</taxon>
        <taxon>Acari</taxon>
        <taxon>Parasitiformes</taxon>
        <taxon>Ixodida</taxon>
        <taxon>Ixodoidea</taxon>
        <taxon>Ixodidae</taxon>
        <taxon>Hyalomminae</taxon>
        <taxon>Hyalomma</taxon>
    </lineage>
</organism>
<sequence>MFNPECYAKYAHYVSQLDEGVLKKARFQSPLTEDQQVLEVGCGPGHFTRQFLLPYCQPCRRIVAADIDPGMVDFAKENFSHEAIVYDILDITTPNLSPFLERYGKFDRTNGQQYANIAKLLKDQGECLVLAFTRLDDADVWADVCSTPQWKGRIPDPRNLFNASFDFDRVKSATQVESEVRDTLRGTGLQCISFEVDESSWTYDDMDTAVDMLITIIPFKASVPAEEWTEFRNLVTEIMRRKLSTSSGQLPTVKLRFYVVHALKSTPQ</sequence>
<dbReference type="Proteomes" id="UP000821845">
    <property type="component" value="Chromosome 10"/>
</dbReference>
<comment type="caution">
    <text evidence="1">The sequence shown here is derived from an EMBL/GenBank/DDBJ whole genome shotgun (WGS) entry which is preliminary data.</text>
</comment>
<proteinExistence type="predicted"/>
<keyword evidence="2" id="KW-1185">Reference proteome</keyword>
<name>A0ACB7TA22_HYAAI</name>
<gene>
    <name evidence="1" type="ORF">HPB50_002067</name>
</gene>
<evidence type="ECO:0000313" key="1">
    <source>
        <dbReference type="EMBL" id="KAH6942247.1"/>
    </source>
</evidence>